<comment type="caution">
    <text evidence="14">The sequence shown here is derived from an EMBL/GenBank/DDBJ whole genome shotgun (WGS) entry which is preliminary data.</text>
</comment>
<dbReference type="Proteomes" id="UP000809621">
    <property type="component" value="Unassembled WGS sequence"/>
</dbReference>
<keyword evidence="3 11" id="KW-0227">DNA damage</keyword>
<keyword evidence="5 11" id="KW-0347">Helicase</keyword>
<feature type="binding site" evidence="11">
    <location>
        <begin position="269"/>
        <end position="276"/>
    </location>
    <ligand>
        <name>ATP</name>
        <dbReference type="ChEBI" id="CHEBI:30616"/>
    </ligand>
</feature>
<dbReference type="InterPro" id="IPR041851">
    <property type="entry name" value="RecD_N_sf"/>
</dbReference>
<sequence>MTEQLKVNQSSPNVLSQPVVHELSTLVSEGKLRAIDMQFGKLMLQLSRPAEPCSQWLIGLMAALVSYELGQGNICLVLPPHGDLQSWLCQRLGLSTEQRHRLSSQWIVRDQWQSDLKAFAVVGEPTRRSATPMILDGESLYIQRYWYYEQSLASALVKMAQNSAIEREHHAQLAATLEQLFKRDYRLLFQLWQQQSGGEADTKNWLVSALDIAEPQSVDWSAIFTLFENVNSPSQLESLDTLVPNSVCLNWQKVAAAVALSKQFAIISGGPGTGKTTTVVKLLAAAIEQSKLTRNLQKDDQAQSMVIQLVAPTGKAAARLTESIGGALQKLPIDPEIKALIPTKASTIHRLLGAIPNNPEFKHHSRNPLHLDMLVVDEASMVDLSMMVKLVDALPKHARLVLLGDKDQLSSVEAGAVLGDLFSFHRPGYSEATQQLLTQLTGYQQVRAQSSIGVLTDNLCLLQKSYRFDAQSGIGQLARAVNIGSTSQYHKIKDGNFSDIERYSLDSEYYSQLFKQLGKRFRAYLDHQSSQDMESDVPESQMFEIAKAKLKLFQTTRLLCAVREGEFGVVQCNRRIERELAAQRLIQPSELWYVGRPIMVTQNDHSLGLFNGDIGICLIDQSNPEGRLKVYFELPDGNIKAVLPSRVPAHETGFAMTIHKSQGSEFDATYMLLPQNYTPLLSRELVYTGITRAKKSLHLYANTDVIDRAINSPTQRASGLARALEKTKV</sequence>
<dbReference type="EMBL" id="JAFEUM010000002">
    <property type="protein sequence ID" value="MBM7036457.1"/>
    <property type="molecule type" value="Genomic_DNA"/>
</dbReference>
<dbReference type="PANTHER" id="PTHR43788">
    <property type="entry name" value="DNA2/NAM7 HELICASE FAMILY MEMBER"/>
    <property type="match status" value="1"/>
</dbReference>
<dbReference type="CDD" id="cd18809">
    <property type="entry name" value="SF1_C_RecD"/>
    <property type="match status" value="1"/>
</dbReference>
<keyword evidence="6 11" id="KW-0269">Exonuclease</keyword>
<dbReference type="CDD" id="cd17933">
    <property type="entry name" value="DEXSc_RecD-like"/>
    <property type="match status" value="1"/>
</dbReference>
<dbReference type="InterPro" id="IPR050534">
    <property type="entry name" value="Coronavir_polyprotein_1ab"/>
</dbReference>
<comment type="miscellaneous">
    <text evidence="11">In the RecBCD complex, RecB has a slow 3'-5' helicase, an exonuclease activity and loads RecA onto ssDNA, RecD has a fast 5'-3' helicase activity, while RecC stimulates the ATPase and processivity of the RecB helicase and contributes to recognition of the Chi site.</text>
</comment>
<feature type="domain" description="RecBCD enzyme subunit RecD N-terminal" evidence="13">
    <location>
        <begin position="29"/>
        <end position="141"/>
    </location>
</feature>
<comment type="function">
    <text evidence="11">A helicase/nuclease that prepares dsDNA breaks (DSB) for recombinational DNA repair. Binds to DSBs and unwinds DNA via a highly rapid and processive ATP-dependent bidirectional helicase activity. Unwinds dsDNA until it encounters a Chi (crossover hotspot instigator) sequence from the 3' direction. Cuts ssDNA a few nucleotides 3' to the Chi site. The properties and activities of the enzyme are changed at Chi. The Chi-altered holoenzyme produces a long 3'-ssDNA overhang and facilitates RecA-binding to the ssDNA for homologous DNA recombination and repair. Holoenzyme degrades any linearized DNA that is unable to undergo homologous recombination. In the holoenzyme this subunit has ssDNA-dependent ATPase and 5'-3' helicase activity. When added to pre-assembled RecBC greatly stimulates nuclease activity and augments holoenzyme processivity. Negatively regulates the RecA-loading ability of RecBCD.</text>
</comment>
<comment type="subunit">
    <text evidence="11">Heterotrimer of RecB, RecC and RecD. All subunits contribute to DNA-binding.</text>
</comment>
<dbReference type="InterPro" id="IPR027417">
    <property type="entry name" value="P-loop_NTPase"/>
</dbReference>
<evidence type="ECO:0000256" key="10">
    <source>
        <dbReference type="ARBA" id="ARBA00023235"/>
    </source>
</evidence>
<evidence type="ECO:0000256" key="7">
    <source>
        <dbReference type="ARBA" id="ARBA00022840"/>
    </source>
</evidence>
<proteinExistence type="inferred from homology"/>
<dbReference type="SUPFAM" id="SSF52540">
    <property type="entry name" value="P-loop containing nucleoside triphosphate hydrolases"/>
    <property type="match status" value="2"/>
</dbReference>
<evidence type="ECO:0000256" key="9">
    <source>
        <dbReference type="ARBA" id="ARBA00023204"/>
    </source>
</evidence>
<keyword evidence="15" id="KW-1185">Reference proteome</keyword>
<keyword evidence="1 11" id="KW-0540">Nuclease</keyword>
<evidence type="ECO:0000313" key="14">
    <source>
        <dbReference type="EMBL" id="MBM7036457.1"/>
    </source>
</evidence>
<dbReference type="Pfam" id="PF13245">
    <property type="entry name" value="AAA_19"/>
    <property type="match status" value="1"/>
</dbReference>
<evidence type="ECO:0000259" key="12">
    <source>
        <dbReference type="Pfam" id="PF13538"/>
    </source>
</evidence>
<dbReference type="Gene3D" id="3.40.50.300">
    <property type="entry name" value="P-loop containing nucleotide triphosphate hydrolases"/>
    <property type="match status" value="3"/>
</dbReference>
<keyword evidence="9 11" id="KW-0234">DNA repair</keyword>
<evidence type="ECO:0000256" key="11">
    <source>
        <dbReference type="HAMAP-Rule" id="MF_01487"/>
    </source>
</evidence>
<evidence type="ECO:0000256" key="8">
    <source>
        <dbReference type="ARBA" id="ARBA00023125"/>
    </source>
</evidence>
<keyword evidence="7 11" id="KW-0067">ATP-binding</keyword>
<evidence type="ECO:0000256" key="3">
    <source>
        <dbReference type="ARBA" id="ARBA00022763"/>
    </source>
</evidence>
<reference evidence="14 15" key="1">
    <citation type="submission" date="2021-02" db="EMBL/GenBank/DDBJ databases">
        <authorList>
            <person name="Park J.-S."/>
        </authorList>
    </citation>
    <scope>NUCLEOTIDE SEQUENCE [LARGE SCALE GENOMIC DNA]</scope>
    <source>
        <strain evidence="14 15">188UL20-2</strain>
    </source>
</reference>
<dbReference type="InterPro" id="IPR027785">
    <property type="entry name" value="UvrD-like_helicase_C"/>
</dbReference>
<protein>
    <recommendedName>
        <fullName evidence="11">RecBCD enzyme subunit RecD</fullName>
        <ecNumber evidence="11">5.6.2.3</ecNumber>
    </recommendedName>
    <alternativeName>
        <fullName evidence="11">DNA 5'-3' helicase subunit RecD</fullName>
    </alternativeName>
    <alternativeName>
        <fullName evidence="11">Exonuclease V subunit RecD</fullName>
        <shortName evidence="11">ExoV subunit RecD</shortName>
    </alternativeName>
    <alternativeName>
        <fullName evidence="11">Helicase/nuclease RecBCD subunit RecD</fullName>
    </alternativeName>
</protein>
<evidence type="ECO:0000313" key="15">
    <source>
        <dbReference type="Proteomes" id="UP000809621"/>
    </source>
</evidence>
<dbReference type="NCBIfam" id="TIGR01447">
    <property type="entry name" value="recD"/>
    <property type="match status" value="1"/>
</dbReference>
<dbReference type="Gene3D" id="1.10.10.1020">
    <property type="entry name" value="RecBCD complex, subunit RecD, N-terminal domain"/>
    <property type="match status" value="1"/>
</dbReference>
<accession>A0ABS2HIY9</accession>
<keyword evidence="2 11" id="KW-0547">Nucleotide-binding</keyword>
<keyword evidence="10 11" id="KW-0413">Isomerase</keyword>
<dbReference type="InterPro" id="IPR049550">
    <property type="entry name" value="RecD_N"/>
</dbReference>
<gene>
    <name evidence="11 14" type="primary">recD</name>
    <name evidence="14" type="ORF">JQC93_08555</name>
</gene>
<dbReference type="Pfam" id="PF21185">
    <property type="entry name" value="RecD_N"/>
    <property type="match status" value="1"/>
</dbReference>
<evidence type="ECO:0000256" key="4">
    <source>
        <dbReference type="ARBA" id="ARBA00022801"/>
    </source>
</evidence>
<dbReference type="RefSeq" id="WP_205158011.1">
    <property type="nucleotide sequence ID" value="NZ_JAFEUM010000002.1"/>
</dbReference>
<organism evidence="14 15">
    <name type="scientific">Vibrio ulleungensis</name>
    <dbReference type="NCBI Taxonomy" id="2807619"/>
    <lineage>
        <taxon>Bacteria</taxon>
        <taxon>Pseudomonadati</taxon>
        <taxon>Pseudomonadota</taxon>
        <taxon>Gammaproteobacteria</taxon>
        <taxon>Vibrionales</taxon>
        <taxon>Vibrionaceae</taxon>
        <taxon>Vibrio</taxon>
    </lineage>
</organism>
<evidence type="ECO:0000256" key="2">
    <source>
        <dbReference type="ARBA" id="ARBA00022741"/>
    </source>
</evidence>
<dbReference type="Pfam" id="PF13538">
    <property type="entry name" value="UvrD_C_2"/>
    <property type="match status" value="1"/>
</dbReference>
<dbReference type="EC" id="5.6.2.3" evidence="11"/>
<keyword evidence="8 11" id="KW-0238">DNA-binding</keyword>
<evidence type="ECO:0000256" key="6">
    <source>
        <dbReference type="ARBA" id="ARBA00022839"/>
    </source>
</evidence>
<dbReference type="HAMAP" id="MF_01487">
    <property type="entry name" value="RecD"/>
    <property type="match status" value="1"/>
</dbReference>
<comment type="similarity">
    <text evidence="11">Belongs to the RecD family.</text>
</comment>
<keyword evidence="4 11" id="KW-0378">Hydrolase</keyword>
<comment type="catalytic activity">
    <reaction evidence="11">
        <text>ATP + H2O = ADP + phosphate + H(+)</text>
        <dbReference type="Rhea" id="RHEA:13065"/>
        <dbReference type="ChEBI" id="CHEBI:15377"/>
        <dbReference type="ChEBI" id="CHEBI:15378"/>
        <dbReference type="ChEBI" id="CHEBI:30616"/>
        <dbReference type="ChEBI" id="CHEBI:43474"/>
        <dbReference type="ChEBI" id="CHEBI:456216"/>
        <dbReference type="EC" id="5.6.2.3"/>
    </reaction>
</comment>
<dbReference type="PANTHER" id="PTHR43788:SF6">
    <property type="entry name" value="DNA HELICASE B"/>
    <property type="match status" value="1"/>
</dbReference>
<feature type="domain" description="UvrD-like helicase C-terminal" evidence="12">
    <location>
        <begin position="653"/>
        <end position="700"/>
    </location>
</feature>
<evidence type="ECO:0000256" key="1">
    <source>
        <dbReference type="ARBA" id="ARBA00022722"/>
    </source>
</evidence>
<name>A0ABS2HIY9_9VIBR</name>
<dbReference type="InterPro" id="IPR006344">
    <property type="entry name" value="RecD"/>
</dbReference>
<dbReference type="GO" id="GO:0008854">
    <property type="term" value="F:exodeoxyribonuclease V activity"/>
    <property type="evidence" value="ECO:0007669"/>
    <property type="project" value="UniProtKB-EC"/>
</dbReference>
<evidence type="ECO:0000259" key="13">
    <source>
        <dbReference type="Pfam" id="PF21185"/>
    </source>
</evidence>
<evidence type="ECO:0000256" key="5">
    <source>
        <dbReference type="ARBA" id="ARBA00022806"/>
    </source>
</evidence>